<evidence type="ECO:0000256" key="1">
    <source>
        <dbReference type="SAM" id="MobiDB-lite"/>
    </source>
</evidence>
<keyword evidence="3" id="KW-1185">Reference proteome</keyword>
<feature type="compositionally biased region" description="Low complexity" evidence="1">
    <location>
        <begin position="684"/>
        <end position="695"/>
    </location>
</feature>
<feature type="compositionally biased region" description="Polar residues" evidence="1">
    <location>
        <begin position="386"/>
        <end position="404"/>
    </location>
</feature>
<feature type="compositionally biased region" description="Basic and acidic residues" evidence="1">
    <location>
        <begin position="13"/>
        <end position="26"/>
    </location>
</feature>
<reference evidence="2" key="1">
    <citation type="journal article" date="2019" name="Environ. Microbiol.">
        <title>Fungal ecological strategies reflected in gene transcription - a case study of two litter decomposers.</title>
        <authorList>
            <person name="Barbi F."/>
            <person name="Kohler A."/>
            <person name="Barry K."/>
            <person name="Baskaran P."/>
            <person name="Daum C."/>
            <person name="Fauchery L."/>
            <person name="Ihrmark K."/>
            <person name="Kuo A."/>
            <person name="LaButti K."/>
            <person name="Lipzen A."/>
            <person name="Morin E."/>
            <person name="Grigoriev I.V."/>
            <person name="Henrissat B."/>
            <person name="Lindahl B."/>
            <person name="Martin F."/>
        </authorList>
    </citation>
    <scope>NUCLEOTIDE SEQUENCE</scope>
    <source>
        <strain evidence="2">JB14</strain>
    </source>
</reference>
<feature type="region of interest" description="Disordered" evidence="1">
    <location>
        <begin position="379"/>
        <end position="405"/>
    </location>
</feature>
<feature type="compositionally biased region" description="Low complexity" evidence="1">
    <location>
        <begin position="147"/>
        <end position="156"/>
    </location>
</feature>
<feature type="region of interest" description="Disordered" evidence="1">
    <location>
        <begin position="1"/>
        <end position="51"/>
    </location>
</feature>
<organism evidence="2 3">
    <name type="scientific">Gymnopus androsaceus JB14</name>
    <dbReference type="NCBI Taxonomy" id="1447944"/>
    <lineage>
        <taxon>Eukaryota</taxon>
        <taxon>Fungi</taxon>
        <taxon>Dikarya</taxon>
        <taxon>Basidiomycota</taxon>
        <taxon>Agaricomycotina</taxon>
        <taxon>Agaricomycetes</taxon>
        <taxon>Agaricomycetidae</taxon>
        <taxon>Agaricales</taxon>
        <taxon>Marasmiineae</taxon>
        <taxon>Omphalotaceae</taxon>
        <taxon>Gymnopus</taxon>
    </lineage>
</organism>
<evidence type="ECO:0000313" key="3">
    <source>
        <dbReference type="Proteomes" id="UP000799118"/>
    </source>
</evidence>
<evidence type="ECO:0000313" key="2">
    <source>
        <dbReference type="EMBL" id="KAE9401934.1"/>
    </source>
</evidence>
<feature type="region of interest" description="Disordered" evidence="1">
    <location>
        <begin position="681"/>
        <end position="716"/>
    </location>
</feature>
<dbReference type="OrthoDB" id="2966353at2759"/>
<dbReference type="AlphaFoldDB" id="A0A6A4HYV5"/>
<feature type="compositionally biased region" description="Pro residues" evidence="1">
    <location>
        <begin position="333"/>
        <end position="346"/>
    </location>
</feature>
<feature type="compositionally biased region" description="Low complexity" evidence="1">
    <location>
        <begin position="625"/>
        <end position="634"/>
    </location>
</feature>
<proteinExistence type="predicted"/>
<sequence>MSLPQDDNLLQIQDKDTGPKSTDMLERSSYPSPPHTNCNPGEAIPLPTTAKNTQVGESGAGFALGFGGILDSPRIDVHASNAFGHWPISPPPTLPTVTASLPCVSRLYTASASDLSLPLAVEEDGRKLILETTESDEQKEEEENESHLLSPLSPGSSFGFGSLETLFEEDQNEEGFAFGTPPHLSLYDDLVPSTSTTETALTTSQQRHDALPHAHRLPYPSPDISPELITLPSPAPRSPFMQDVRLLEPLDFGDDNKYEPYYGQSYEHHYDYDYEHDGIGTQSPSLRSFGLPDLDVDEEQEEDLGLSLSSFPTTTAATAIEVESPPRMGSSSPPSPPSPYPYPSSPLPEDMDEGSVFSDSTSTVTASPINLELEVKHHEGDEDFETVSSTPPLDDSNSTPSPNSGLLLLDIDVDVDRASLASASSSSSSSSTETLLETLDSLIYMLPSILSSSGDPNCAPIPSPSSPAPILPALISSPVPAAPMAAIPHPALSPSLPTLLAHPELHSDLYKLLLLRRQAKERERCAKWLETIDSGANDVAVTAIIRNQTRVDEVGGTTAPMSLTKKAGLDPATAGSIPTRIPVPTQPQSQAARARARKDRKREKERWKEIGSLVELTLVPPPSSSSPEMETSTPIASTPGEVDVESTSSLSKKKNAKEKKKTRVSIMSMAQLVARMILRRRDSGSASVSGSNSNSKPAHELRSPGPRRSTGPYARSPLWQCTTISNLDEDEVEVHADDVNEDKNGLVISGDLNVDEDSDDDLGLGLGPVGLRLKGFL</sequence>
<feature type="region of interest" description="Disordered" evidence="1">
    <location>
        <begin position="322"/>
        <end position="364"/>
    </location>
</feature>
<feature type="region of interest" description="Disordered" evidence="1">
    <location>
        <begin position="132"/>
        <end position="156"/>
    </location>
</feature>
<dbReference type="Proteomes" id="UP000799118">
    <property type="component" value="Unassembled WGS sequence"/>
</dbReference>
<feature type="compositionally biased region" description="Basic residues" evidence="1">
    <location>
        <begin position="651"/>
        <end position="663"/>
    </location>
</feature>
<accession>A0A6A4HYV5</accession>
<name>A0A6A4HYV5_9AGAR</name>
<dbReference type="EMBL" id="ML769440">
    <property type="protein sequence ID" value="KAE9401934.1"/>
    <property type="molecule type" value="Genomic_DNA"/>
</dbReference>
<protein>
    <submittedName>
        <fullName evidence="2">Uncharacterized protein</fullName>
    </submittedName>
</protein>
<feature type="region of interest" description="Disordered" evidence="1">
    <location>
        <begin position="556"/>
        <end position="663"/>
    </location>
</feature>
<feature type="compositionally biased region" description="Acidic residues" evidence="1">
    <location>
        <begin position="133"/>
        <end position="144"/>
    </location>
</feature>
<gene>
    <name evidence="2" type="ORF">BT96DRAFT_991600</name>
</gene>